<evidence type="ECO:0000313" key="1">
    <source>
        <dbReference type="EMBL" id="KAD4385859.1"/>
    </source>
</evidence>
<protein>
    <submittedName>
        <fullName evidence="1">Uncharacterized protein</fullName>
    </submittedName>
</protein>
<dbReference type="AlphaFoldDB" id="A0A5N6N6E7"/>
<dbReference type="Proteomes" id="UP000326396">
    <property type="component" value="Linkage Group LG3"/>
</dbReference>
<evidence type="ECO:0000313" key="2">
    <source>
        <dbReference type="Proteomes" id="UP000326396"/>
    </source>
</evidence>
<comment type="caution">
    <text evidence="1">The sequence shown here is derived from an EMBL/GenBank/DDBJ whole genome shotgun (WGS) entry which is preliminary data.</text>
</comment>
<keyword evidence="2" id="KW-1185">Reference proteome</keyword>
<proteinExistence type="predicted"/>
<accession>A0A5N6N6E7</accession>
<name>A0A5N6N6E7_9ASTR</name>
<reference evidence="1 2" key="1">
    <citation type="submission" date="2019-05" db="EMBL/GenBank/DDBJ databases">
        <title>Mikania micrantha, genome provides insights into the molecular mechanism of rapid growth.</title>
        <authorList>
            <person name="Liu B."/>
        </authorList>
    </citation>
    <scope>NUCLEOTIDE SEQUENCE [LARGE SCALE GENOMIC DNA]</scope>
    <source>
        <strain evidence="1">NLD-2019</strain>
        <tissue evidence="1">Leaf</tissue>
    </source>
</reference>
<sequence length="87" mass="10033">MGSSWYAKDGIRVLSSTRWTKISEIPPDFFAVREAFFGSSSRLFHTKNTHTSSSNHHPEAIRSYRSHQGTYLQVRIVVLPAEIRQIR</sequence>
<dbReference type="EMBL" id="SZYD01000013">
    <property type="protein sequence ID" value="KAD4385859.1"/>
    <property type="molecule type" value="Genomic_DNA"/>
</dbReference>
<gene>
    <name evidence="1" type="ORF">E3N88_26028</name>
</gene>
<organism evidence="1 2">
    <name type="scientific">Mikania micrantha</name>
    <name type="common">bitter vine</name>
    <dbReference type="NCBI Taxonomy" id="192012"/>
    <lineage>
        <taxon>Eukaryota</taxon>
        <taxon>Viridiplantae</taxon>
        <taxon>Streptophyta</taxon>
        <taxon>Embryophyta</taxon>
        <taxon>Tracheophyta</taxon>
        <taxon>Spermatophyta</taxon>
        <taxon>Magnoliopsida</taxon>
        <taxon>eudicotyledons</taxon>
        <taxon>Gunneridae</taxon>
        <taxon>Pentapetalae</taxon>
        <taxon>asterids</taxon>
        <taxon>campanulids</taxon>
        <taxon>Asterales</taxon>
        <taxon>Asteraceae</taxon>
        <taxon>Asteroideae</taxon>
        <taxon>Heliantheae alliance</taxon>
        <taxon>Eupatorieae</taxon>
        <taxon>Mikania</taxon>
    </lineage>
</organism>